<dbReference type="KEGG" id="hmi:soil367_14245"/>
<dbReference type="PANTHER" id="PTHR43774:SF1">
    <property type="entry name" value="PEPTIDE METHIONINE SULFOXIDE REDUCTASE MSRA 2"/>
    <property type="match status" value="1"/>
</dbReference>
<sequence length="208" mass="23593">MKRSMGLGILLLLQLSALSGLQAQEFEKATFAGGCFWCMEPPFDGLEGVQSTTSGYANGHTENPTYEQVTAGGTGHIEAMQVTYDPSKISYRELLEVYWPNTDPTDDKGQFCDRGFSYKPAIFYHSPAQEAVARESLKAVAANHLDAPIVTKVEPLQAFYPAEDYHQDYYRKNPARYKFYRWNCGRENRLDQLWGEQRRLDLFGEPSP</sequence>
<evidence type="ECO:0000313" key="8">
    <source>
        <dbReference type="Proteomes" id="UP000298049"/>
    </source>
</evidence>
<evidence type="ECO:0000256" key="3">
    <source>
        <dbReference type="ARBA" id="ARBA00048782"/>
    </source>
</evidence>
<dbReference type="SUPFAM" id="SSF55068">
    <property type="entry name" value="Peptide methionine sulfoxide reductase"/>
    <property type="match status" value="1"/>
</dbReference>
<feature type="signal peptide" evidence="5">
    <location>
        <begin position="1"/>
        <end position="23"/>
    </location>
</feature>
<dbReference type="EMBL" id="CP031093">
    <property type="protein sequence ID" value="QCF26998.1"/>
    <property type="molecule type" value="Genomic_DNA"/>
</dbReference>
<keyword evidence="1 4" id="KW-0560">Oxidoreductase</keyword>
<comment type="similarity">
    <text evidence="4">Belongs to the MsrA Met sulfoxide reductase family.</text>
</comment>
<evidence type="ECO:0000256" key="2">
    <source>
        <dbReference type="ARBA" id="ARBA00047806"/>
    </source>
</evidence>
<evidence type="ECO:0000256" key="5">
    <source>
        <dbReference type="SAM" id="SignalP"/>
    </source>
</evidence>
<comment type="catalytic activity">
    <reaction evidence="2 4">
        <text>L-methionyl-[protein] + [thioredoxin]-disulfide + H2O = L-methionyl-(S)-S-oxide-[protein] + [thioredoxin]-dithiol</text>
        <dbReference type="Rhea" id="RHEA:14217"/>
        <dbReference type="Rhea" id="RHEA-COMP:10698"/>
        <dbReference type="Rhea" id="RHEA-COMP:10700"/>
        <dbReference type="Rhea" id="RHEA-COMP:12313"/>
        <dbReference type="Rhea" id="RHEA-COMP:12315"/>
        <dbReference type="ChEBI" id="CHEBI:15377"/>
        <dbReference type="ChEBI" id="CHEBI:16044"/>
        <dbReference type="ChEBI" id="CHEBI:29950"/>
        <dbReference type="ChEBI" id="CHEBI:44120"/>
        <dbReference type="ChEBI" id="CHEBI:50058"/>
        <dbReference type="EC" id="1.8.4.11"/>
    </reaction>
</comment>
<dbReference type="Gene3D" id="3.30.1060.10">
    <property type="entry name" value="Peptide methionine sulphoxide reductase MsrA"/>
    <property type="match status" value="1"/>
</dbReference>
<keyword evidence="8" id="KW-1185">Reference proteome</keyword>
<dbReference type="EC" id="1.8.4.11" evidence="4"/>
<name>A0A4P7XJ02_9ALTE</name>
<dbReference type="GO" id="GO:0008113">
    <property type="term" value="F:peptide-methionine (S)-S-oxide reductase activity"/>
    <property type="evidence" value="ECO:0007669"/>
    <property type="project" value="UniProtKB-UniRule"/>
</dbReference>
<protein>
    <recommendedName>
        <fullName evidence="4">Peptide methionine sulfoxide reductase MsrA</fullName>
        <shortName evidence="4">Protein-methionine-S-oxide reductase</shortName>
        <ecNumber evidence="4">1.8.4.11</ecNumber>
    </recommendedName>
    <alternativeName>
        <fullName evidence="4">Peptide-methionine (S)-S-oxide reductase</fullName>
        <shortName evidence="4">Peptide Met(O) reductase</shortName>
    </alternativeName>
</protein>
<keyword evidence="5" id="KW-0732">Signal</keyword>
<reference evidence="7 8" key="1">
    <citation type="submission" date="2018-07" db="EMBL/GenBank/DDBJ databases">
        <title>Marsedoiliclastica nanhaica gen. nov. sp. nov., a novel marine hydrocarbonoclastic bacterium isolated from an in-situ enriched hydrocarbon-degrading consortium in deep-sea sediment.</title>
        <authorList>
            <person name="Dong C."/>
            <person name="Ma T."/>
            <person name="Liu R."/>
            <person name="Shao Z."/>
        </authorList>
    </citation>
    <scope>NUCLEOTIDE SEQUENCE [LARGE SCALE GENOMIC DNA]</scope>
    <source>
        <strain evidence="8">soil36-7</strain>
    </source>
</reference>
<evidence type="ECO:0000256" key="1">
    <source>
        <dbReference type="ARBA" id="ARBA00023002"/>
    </source>
</evidence>
<dbReference type="AlphaFoldDB" id="A0A4P7XJ02"/>
<evidence type="ECO:0000259" key="6">
    <source>
        <dbReference type="Pfam" id="PF01625"/>
    </source>
</evidence>
<evidence type="ECO:0000313" key="7">
    <source>
        <dbReference type="EMBL" id="QCF26998.1"/>
    </source>
</evidence>
<dbReference type="NCBIfam" id="TIGR00401">
    <property type="entry name" value="msrA"/>
    <property type="match status" value="1"/>
</dbReference>
<dbReference type="Pfam" id="PF01625">
    <property type="entry name" value="PMSR"/>
    <property type="match status" value="1"/>
</dbReference>
<evidence type="ECO:0000256" key="4">
    <source>
        <dbReference type="HAMAP-Rule" id="MF_01401"/>
    </source>
</evidence>
<organism evidence="7 8">
    <name type="scientific">Hydrocarboniclastica marina</name>
    <dbReference type="NCBI Taxonomy" id="2259620"/>
    <lineage>
        <taxon>Bacteria</taxon>
        <taxon>Pseudomonadati</taxon>
        <taxon>Pseudomonadota</taxon>
        <taxon>Gammaproteobacteria</taxon>
        <taxon>Alteromonadales</taxon>
        <taxon>Alteromonadaceae</taxon>
        <taxon>Hydrocarboniclastica</taxon>
    </lineage>
</organism>
<dbReference type="HAMAP" id="MF_01401">
    <property type="entry name" value="MsrA"/>
    <property type="match status" value="1"/>
</dbReference>
<dbReference type="InterPro" id="IPR002569">
    <property type="entry name" value="Met_Sox_Rdtase_MsrA_dom"/>
</dbReference>
<dbReference type="InterPro" id="IPR036509">
    <property type="entry name" value="Met_Sox_Rdtase_MsrA_sf"/>
</dbReference>
<gene>
    <name evidence="4 7" type="primary">msrA</name>
    <name evidence="7" type="ORF">soil367_14245</name>
</gene>
<dbReference type="OrthoDB" id="4174719at2"/>
<dbReference type="PANTHER" id="PTHR43774">
    <property type="entry name" value="PEPTIDE METHIONINE SULFOXIDE REDUCTASE"/>
    <property type="match status" value="1"/>
</dbReference>
<feature type="domain" description="Peptide methionine sulphoxide reductase MsrA" evidence="6">
    <location>
        <begin position="28"/>
        <end position="178"/>
    </location>
</feature>
<comment type="catalytic activity">
    <reaction evidence="3 4">
        <text>[thioredoxin]-disulfide + L-methionine + H2O = L-methionine (S)-S-oxide + [thioredoxin]-dithiol</text>
        <dbReference type="Rhea" id="RHEA:19993"/>
        <dbReference type="Rhea" id="RHEA-COMP:10698"/>
        <dbReference type="Rhea" id="RHEA-COMP:10700"/>
        <dbReference type="ChEBI" id="CHEBI:15377"/>
        <dbReference type="ChEBI" id="CHEBI:29950"/>
        <dbReference type="ChEBI" id="CHEBI:50058"/>
        <dbReference type="ChEBI" id="CHEBI:57844"/>
        <dbReference type="ChEBI" id="CHEBI:58772"/>
        <dbReference type="EC" id="1.8.4.11"/>
    </reaction>
</comment>
<comment type="function">
    <text evidence="4">Has an important function as a repair enzyme for proteins that have been inactivated by oxidation. Catalyzes the reversible oxidation-reduction of methionine sulfoxide in proteins to methionine.</text>
</comment>
<feature type="chain" id="PRO_5020389815" description="Peptide methionine sulfoxide reductase MsrA" evidence="5">
    <location>
        <begin position="24"/>
        <end position="208"/>
    </location>
</feature>
<dbReference type="RefSeq" id="WP_136549705.1">
    <property type="nucleotide sequence ID" value="NZ_CP031093.1"/>
</dbReference>
<feature type="active site" evidence="4">
    <location>
        <position position="35"/>
    </location>
</feature>
<dbReference type="GO" id="GO:0033744">
    <property type="term" value="F:L-methionine:thioredoxin-disulfide S-oxidoreductase activity"/>
    <property type="evidence" value="ECO:0007669"/>
    <property type="project" value="RHEA"/>
</dbReference>
<accession>A0A4P7XJ02</accession>
<dbReference type="Proteomes" id="UP000298049">
    <property type="component" value="Chromosome"/>
</dbReference>
<proteinExistence type="inferred from homology"/>